<dbReference type="EMBL" id="CABPSC010000008">
    <property type="protein sequence ID" value="VVE06706.1"/>
    <property type="molecule type" value="Genomic_DNA"/>
</dbReference>
<gene>
    <name evidence="4" type="primary">braC_2</name>
    <name evidence="4" type="ORF">PNO31109_02407</name>
</gene>
<dbReference type="InterPro" id="IPR028081">
    <property type="entry name" value="Leu-bd"/>
</dbReference>
<protein>
    <submittedName>
        <fullName evidence="4">Leucine-, isoleucine-, valine-, threonine-, and alanine-binding protein</fullName>
    </submittedName>
</protein>
<dbReference type="PANTHER" id="PTHR30483">
    <property type="entry name" value="LEUCINE-SPECIFIC-BINDING PROTEIN"/>
    <property type="match status" value="1"/>
</dbReference>
<dbReference type="AlphaFoldDB" id="A0A5E4V3C2"/>
<proteinExistence type="inferred from homology"/>
<keyword evidence="5" id="KW-1185">Reference proteome</keyword>
<dbReference type="InterPro" id="IPR028082">
    <property type="entry name" value="Peripla_BP_I"/>
</dbReference>
<name>A0A5E4V3C2_9BURK</name>
<evidence type="ECO:0000313" key="4">
    <source>
        <dbReference type="EMBL" id="VVE06706.1"/>
    </source>
</evidence>
<comment type="similarity">
    <text evidence="1">Belongs to the leucine-binding protein family.</text>
</comment>
<dbReference type="Gene3D" id="3.40.50.2300">
    <property type="match status" value="2"/>
</dbReference>
<dbReference type="Pfam" id="PF13458">
    <property type="entry name" value="Peripla_BP_6"/>
    <property type="match status" value="1"/>
</dbReference>
<evidence type="ECO:0000256" key="1">
    <source>
        <dbReference type="ARBA" id="ARBA00010062"/>
    </source>
</evidence>
<keyword evidence="2" id="KW-0732">Signal</keyword>
<evidence type="ECO:0000259" key="3">
    <source>
        <dbReference type="Pfam" id="PF13458"/>
    </source>
</evidence>
<accession>A0A5E4V3C2</accession>
<evidence type="ECO:0000256" key="2">
    <source>
        <dbReference type="ARBA" id="ARBA00022729"/>
    </source>
</evidence>
<dbReference type="SUPFAM" id="SSF53822">
    <property type="entry name" value="Periplasmic binding protein-like I"/>
    <property type="match status" value="1"/>
</dbReference>
<dbReference type="Proteomes" id="UP000367825">
    <property type="component" value="Unassembled WGS sequence"/>
</dbReference>
<reference evidence="4 5" key="1">
    <citation type="submission" date="2019-08" db="EMBL/GenBank/DDBJ databases">
        <authorList>
            <person name="Peeters C."/>
        </authorList>
    </citation>
    <scope>NUCLEOTIDE SEQUENCE [LARGE SCALE GENOMIC DNA]</scope>
    <source>
        <strain evidence="4 5">LMG 31109</strain>
    </source>
</reference>
<feature type="domain" description="Leucine-binding protein" evidence="3">
    <location>
        <begin position="55"/>
        <end position="407"/>
    </location>
</feature>
<dbReference type="CDD" id="cd06329">
    <property type="entry name" value="PBP1_SBP-like"/>
    <property type="match status" value="1"/>
</dbReference>
<organism evidence="4 5">
    <name type="scientific">Pandoraea nosoerga</name>
    <dbReference type="NCBI Taxonomy" id="2508296"/>
    <lineage>
        <taxon>Bacteria</taxon>
        <taxon>Pseudomonadati</taxon>
        <taxon>Pseudomonadota</taxon>
        <taxon>Betaproteobacteria</taxon>
        <taxon>Burkholderiales</taxon>
        <taxon>Burkholderiaceae</taxon>
        <taxon>Pandoraea</taxon>
    </lineage>
</organism>
<sequence>MCLIVGRLGLPRGVRDVMMRAETVTGALMKFRVLLARWCAAGLLAATGLAHAAPPIRFALIEGMSGPFGNAGAMVERNLRFAIDRVNARGGVKLRDGAHPLELTVFDSKGAVEESLIQLKAAGDVGIPFILQGNSSAVASALIDAINKRNAREPGQRMLFFNYSAVDTALTNEQCSFWHFAFDANAAMRMQALTEAIREDGSIQKVYLLNQDYSFGRQVAGLARQMIGAKRPDVHIVGEQFSPVGRVKDFTPYLARIRASGADTVVTGSWGNDLTLLVKAAREQGMELKFYTFYGNALGAPAALGDAGVGRVYAVAEWHPNVGGEASDAFYKAFRARYPEARDDYPLLRMSVMIDMIAAALEQAGTTDVTTVARALENRRVREAPAEAWMRANDHQMIEPLYVSVMRRAGEPGVKFDNEGSGYGFRTVMELPANKVALPSTCRMARQR</sequence>
<dbReference type="InterPro" id="IPR051010">
    <property type="entry name" value="BCAA_transport"/>
</dbReference>
<evidence type="ECO:0000313" key="5">
    <source>
        <dbReference type="Proteomes" id="UP000367825"/>
    </source>
</evidence>